<reference evidence="4" key="2">
    <citation type="journal article" date="2019" name="IMA Fungus">
        <title>Genome sequencing and comparison of five Tilletia species to identify candidate genes for the detection of regulated species infecting wheat.</title>
        <authorList>
            <person name="Nguyen H.D.T."/>
            <person name="Sultana T."/>
            <person name="Kesanakurti P."/>
            <person name="Hambleton S."/>
        </authorList>
    </citation>
    <scope>NUCLEOTIDE SEQUENCE</scope>
    <source>
        <strain evidence="4">DAOMC 236416</strain>
    </source>
</reference>
<dbReference type="CDD" id="cd00303">
    <property type="entry name" value="retropepsin_like"/>
    <property type="match status" value="1"/>
</dbReference>
<reference evidence="4" key="1">
    <citation type="submission" date="2016-04" db="EMBL/GenBank/DDBJ databases">
        <authorList>
            <person name="Nguyen H.D."/>
            <person name="Samba Siva P."/>
            <person name="Cullis J."/>
            <person name="Levesque C.A."/>
            <person name="Hambleton S."/>
        </authorList>
    </citation>
    <scope>NUCLEOTIDE SEQUENCE</scope>
    <source>
        <strain evidence="4">DAOMC 236416</strain>
    </source>
</reference>
<dbReference type="Gene3D" id="2.40.70.10">
    <property type="entry name" value="Acid Proteases"/>
    <property type="match status" value="1"/>
</dbReference>
<evidence type="ECO:0000256" key="2">
    <source>
        <dbReference type="SAM" id="MobiDB-lite"/>
    </source>
</evidence>
<dbReference type="EMBL" id="LWDF02001412">
    <property type="protein sequence ID" value="KAE8238825.1"/>
    <property type="molecule type" value="Genomic_DNA"/>
</dbReference>
<feature type="compositionally biased region" description="Low complexity" evidence="2">
    <location>
        <begin position="44"/>
        <end position="55"/>
    </location>
</feature>
<organism evidence="4 5">
    <name type="scientific">Tilletia indica</name>
    <dbReference type="NCBI Taxonomy" id="43049"/>
    <lineage>
        <taxon>Eukaryota</taxon>
        <taxon>Fungi</taxon>
        <taxon>Dikarya</taxon>
        <taxon>Basidiomycota</taxon>
        <taxon>Ustilaginomycotina</taxon>
        <taxon>Exobasidiomycetes</taxon>
        <taxon>Tilletiales</taxon>
        <taxon>Tilletiaceae</taxon>
        <taxon>Tilletia</taxon>
    </lineage>
</organism>
<protein>
    <recommendedName>
        <fullName evidence="3">Peptidase A2 domain-containing protein</fullName>
    </recommendedName>
</protein>
<keyword evidence="1" id="KW-0378">Hydrolase</keyword>
<name>A0A8T8SG44_9BASI</name>
<proteinExistence type="predicted"/>
<evidence type="ECO:0000313" key="4">
    <source>
        <dbReference type="EMBL" id="KAE8238825.1"/>
    </source>
</evidence>
<dbReference type="AlphaFoldDB" id="A0A8T8SG44"/>
<dbReference type="PROSITE" id="PS50175">
    <property type="entry name" value="ASP_PROT_RETROV"/>
    <property type="match status" value="1"/>
</dbReference>
<evidence type="ECO:0000313" key="5">
    <source>
        <dbReference type="Proteomes" id="UP000077521"/>
    </source>
</evidence>
<evidence type="ECO:0000256" key="1">
    <source>
        <dbReference type="ARBA" id="ARBA00022801"/>
    </source>
</evidence>
<keyword evidence="5" id="KW-1185">Reference proteome</keyword>
<evidence type="ECO:0000259" key="3">
    <source>
        <dbReference type="PROSITE" id="PS50175"/>
    </source>
</evidence>
<feature type="domain" description="Peptidase A2" evidence="3">
    <location>
        <begin position="129"/>
        <end position="213"/>
    </location>
</feature>
<sequence length="336" mass="35906">MSNKYFALAAGEGSGPPLDLARQSAPLRDVSSSPPLLPSDQNGDLLSSSTDTSSSEDQPAVHFVERPHFHITRALPVGGDVKPLSRATRREGVVIALGQDETVGTGQAYRRHIPLTTHLHVNDTSGPPLSSLLDTGASLSVIDAGLLSSLGGQPTGSPMRILGLGDKTSLGWATITFFLPAHDSHHRPVFLECTLDFHVIQDFAPQLCLGLDFITTQGVTIDASNDRATLGRYAFRVFEKMPAPFAKEAELCATTSCLVPAKSMAWVPVDVACLAPGVDYRSLCRRPGLHPVDGPSHRRGRLTQARPTQARPVPRSPCLVRPPGGTGPSFRYGLRS</sequence>
<dbReference type="GO" id="GO:0006508">
    <property type="term" value="P:proteolysis"/>
    <property type="evidence" value="ECO:0007669"/>
    <property type="project" value="InterPro"/>
</dbReference>
<accession>A0A8T8SG44</accession>
<feature type="region of interest" description="Disordered" evidence="2">
    <location>
        <begin position="1"/>
        <end position="59"/>
    </location>
</feature>
<dbReference type="Proteomes" id="UP000077521">
    <property type="component" value="Unassembled WGS sequence"/>
</dbReference>
<comment type="caution">
    <text evidence="4">The sequence shown here is derived from an EMBL/GenBank/DDBJ whole genome shotgun (WGS) entry which is preliminary data.</text>
</comment>
<feature type="region of interest" description="Disordered" evidence="2">
    <location>
        <begin position="291"/>
        <end position="336"/>
    </location>
</feature>
<dbReference type="InterPro" id="IPR021109">
    <property type="entry name" value="Peptidase_aspartic_dom_sf"/>
</dbReference>
<dbReference type="InterPro" id="IPR001995">
    <property type="entry name" value="Peptidase_A2_cat"/>
</dbReference>
<dbReference type="GO" id="GO:0004190">
    <property type="term" value="F:aspartic-type endopeptidase activity"/>
    <property type="evidence" value="ECO:0007669"/>
    <property type="project" value="InterPro"/>
</dbReference>
<dbReference type="SUPFAM" id="SSF50630">
    <property type="entry name" value="Acid proteases"/>
    <property type="match status" value="1"/>
</dbReference>
<gene>
    <name evidence="4" type="ORF">A4X13_0g8363</name>
</gene>